<name>A0ABP7P183_9ACTN</name>
<comment type="caution">
    <text evidence="3">The sequence shown here is derived from an EMBL/GenBank/DDBJ whole genome shotgun (WGS) entry which is preliminary data.</text>
</comment>
<dbReference type="CDD" id="cd01097">
    <property type="entry name" value="Tetrahydromethanopterin_reductase"/>
    <property type="match status" value="1"/>
</dbReference>
<dbReference type="EMBL" id="BAAAZW010000004">
    <property type="protein sequence ID" value="GAA3958017.1"/>
    <property type="molecule type" value="Genomic_DNA"/>
</dbReference>
<dbReference type="RefSeq" id="WP_344782553.1">
    <property type="nucleotide sequence ID" value="NZ_BAAAZW010000004.1"/>
</dbReference>
<dbReference type="InterPro" id="IPR036661">
    <property type="entry name" value="Luciferase-like_sf"/>
</dbReference>
<dbReference type="NCBIfam" id="TIGR03857">
    <property type="entry name" value="F420_MSMEG_2249"/>
    <property type="match status" value="1"/>
</dbReference>
<accession>A0ABP7P183</accession>
<protein>
    <submittedName>
        <fullName evidence="3">TIGR03857 family LLM class F420-dependent oxidoreductase</fullName>
    </submittedName>
</protein>
<organism evidence="3 4">
    <name type="scientific">Gordonia caeni</name>
    <dbReference type="NCBI Taxonomy" id="1007097"/>
    <lineage>
        <taxon>Bacteria</taxon>
        <taxon>Bacillati</taxon>
        <taxon>Actinomycetota</taxon>
        <taxon>Actinomycetes</taxon>
        <taxon>Mycobacteriales</taxon>
        <taxon>Gordoniaceae</taxon>
        <taxon>Gordonia</taxon>
    </lineage>
</organism>
<evidence type="ECO:0000259" key="2">
    <source>
        <dbReference type="Pfam" id="PF00296"/>
    </source>
</evidence>
<sequence length="374" mass="39928">MPAATPEDQTPGHPLPELGFYGLAGHSATPRDLIGEVAHAERLGLGAVFLSERFNTKDAAVLTGAAVAAGERLGIATAATNHNTRHPLVTANMATTAHRMSEGRFTLGLGRGFDPLFDVMNLPRVTSARMADAIGIYRALWRGEALIGHDGPAGTFPYLSLDPTFDEDIPVALVAIGPRTLEFAGRVADAVVLHTFMTDDALARSVEIVKNAAADAGRDPSSVRVWSVLAVVGDWIDEAAAQRKLIGRLASYLQGYGDVLAAANRWDSAALTAFREDELVRSFTGAIDAVATPEQLAQVAELLPGEWLAASATGTAAQCCARISDQFDHGADSVILHGATPRELEPVLPAWRTVRDARRFDTLPRNPGRSRRRM</sequence>
<reference evidence="4" key="1">
    <citation type="journal article" date="2019" name="Int. J. Syst. Evol. Microbiol.">
        <title>The Global Catalogue of Microorganisms (GCM) 10K type strain sequencing project: providing services to taxonomists for standard genome sequencing and annotation.</title>
        <authorList>
            <consortium name="The Broad Institute Genomics Platform"/>
            <consortium name="The Broad Institute Genome Sequencing Center for Infectious Disease"/>
            <person name="Wu L."/>
            <person name="Ma J."/>
        </authorList>
    </citation>
    <scope>NUCLEOTIDE SEQUENCE [LARGE SCALE GENOMIC DNA]</scope>
    <source>
        <strain evidence="4">JCM 16923</strain>
    </source>
</reference>
<dbReference type="InterPro" id="IPR050564">
    <property type="entry name" value="F420-G6PD/mer"/>
</dbReference>
<dbReference type="Proteomes" id="UP001418444">
    <property type="component" value="Unassembled WGS sequence"/>
</dbReference>
<proteinExistence type="predicted"/>
<dbReference type="Gene3D" id="3.20.20.30">
    <property type="entry name" value="Luciferase-like domain"/>
    <property type="match status" value="1"/>
</dbReference>
<dbReference type="Pfam" id="PF00296">
    <property type="entry name" value="Bac_luciferase"/>
    <property type="match status" value="1"/>
</dbReference>
<dbReference type="InterPro" id="IPR022378">
    <property type="entry name" value="F420_OxRdatse_MSMEG2249_pred"/>
</dbReference>
<evidence type="ECO:0000313" key="4">
    <source>
        <dbReference type="Proteomes" id="UP001418444"/>
    </source>
</evidence>
<dbReference type="PANTHER" id="PTHR43244:SF1">
    <property type="entry name" value="5,10-METHYLENETETRAHYDROMETHANOPTERIN REDUCTASE"/>
    <property type="match status" value="1"/>
</dbReference>
<dbReference type="PANTHER" id="PTHR43244">
    <property type="match status" value="1"/>
</dbReference>
<gene>
    <name evidence="3" type="ORF">GCM10022231_16680</name>
</gene>
<feature type="domain" description="Luciferase-like" evidence="2">
    <location>
        <begin position="28"/>
        <end position="327"/>
    </location>
</feature>
<evidence type="ECO:0000256" key="1">
    <source>
        <dbReference type="ARBA" id="ARBA00023002"/>
    </source>
</evidence>
<keyword evidence="1" id="KW-0560">Oxidoreductase</keyword>
<dbReference type="InterPro" id="IPR011251">
    <property type="entry name" value="Luciferase-like_dom"/>
</dbReference>
<evidence type="ECO:0000313" key="3">
    <source>
        <dbReference type="EMBL" id="GAA3958017.1"/>
    </source>
</evidence>
<keyword evidence="4" id="KW-1185">Reference proteome</keyword>
<dbReference type="SUPFAM" id="SSF51679">
    <property type="entry name" value="Bacterial luciferase-like"/>
    <property type="match status" value="1"/>
</dbReference>